<comment type="caution">
    <text evidence="2">The sequence shown here is derived from an EMBL/GenBank/DDBJ whole genome shotgun (WGS) entry which is preliminary data.</text>
</comment>
<evidence type="ECO:0000313" key="3">
    <source>
        <dbReference type="Proteomes" id="UP000242310"/>
    </source>
</evidence>
<name>A0A2P8HDZ1_9BACI</name>
<dbReference type="Pfam" id="PF03992">
    <property type="entry name" value="ABM"/>
    <property type="match status" value="1"/>
</dbReference>
<dbReference type="AlphaFoldDB" id="A0A2P8HDZ1"/>
<protein>
    <submittedName>
        <fullName evidence="2">Heme-degrading monooxygenase HmoA</fullName>
    </submittedName>
</protein>
<dbReference type="InterPro" id="IPR007138">
    <property type="entry name" value="ABM_dom"/>
</dbReference>
<dbReference type="GO" id="GO:0004497">
    <property type="term" value="F:monooxygenase activity"/>
    <property type="evidence" value="ECO:0007669"/>
    <property type="project" value="UniProtKB-KW"/>
</dbReference>
<dbReference type="InterPro" id="IPR011008">
    <property type="entry name" value="Dimeric_a/b-barrel"/>
</dbReference>
<gene>
    <name evidence="2" type="ORF">B0H94_10822</name>
</gene>
<accession>A0A2P8HDZ1</accession>
<dbReference type="EMBL" id="PYAV01000008">
    <property type="protein sequence ID" value="PSL44412.1"/>
    <property type="molecule type" value="Genomic_DNA"/>
</dbReference>
<organism evidence="2 3">
    <name type="scientific">Salsuginibacillus halophilus</name>
    <dbReference type="NCBI Taxonomy" id="517424"/>
    <lineage>
        <taxon>Bacteria</taxon>
        <taxon>Bacillati</taxon>
        <taxon>Bacillota</taxon>
        <taxon>Bacilli</taxon>
        <taxon>Bacillales</taxon>
        <taxon>Bacillaceae</taxon>
        <taxon>Salsuginibacillus</taxon>
    </lineage>
</organism>
<evidence type="ECO:0000259" key="1">
    <source>
        <dbReference type="PROSITE" id="PS51725"/>
    </source>
</evidence>
<sequence>MYIVTATVVVPKEKTEEVINIYRNRSRKVDNVDGFQSFQLLQNDKKPEELTVHMIWDSKEEYLTWVRSDHFKEIHDLEKHYPDQELAGIVPTVTQYEVVAE</sequence>
<keyword evidence="3" id="KW-1185">Reference proteome</keyword>
<feature type="domain" description="ABM" evidence="1">
    <location>
        <begin position="2"/>
        <end position="90"/>
    </location>
</feature>
<dbReference type="PROSITE" id="PS51725">
    <property type="entry name" value="ABM"/>
    <property type="match status" value="1"/>
</dbReference>
<dbReference type="PANTHER" id="PTHR34474">
    <property type="entry name" value="SIGNAL TRANSDUCTION PROTEIN TRAP"/>
    <property type="match status" value="1"/>
</dbReference>
<dbReference type="RefSeq" id="WP_106588891.1">
    <property type="nucleotide sequence ID" value="NZ_PYAV01000008.1"/>
</dbReference>
<keyword evidence="2" id="KW-0560">Oxidoreductase</keyword>
<proteinExistence type="predicted"/>
<keyword evidence="2" id="KW-0503">Monooxygenase</keyword>
<dbReference type="InterPro" id="IPR050404">
    <property type="entry name" value="Heme-degrading_MO"/>
</dbReference>
<dbReference type="OrthoDB" id="2617048at2"/>
<dbReference type="PANTHER" id="PTHR34474:SF4">
    <property type="entry name" value="HEME OXYGENASE (STAPHYLOBILIN-PRODUCING) 1"/>
    <property type="match status" value="1"/>
</dbReference>
<dbReference type="Gene3D" id="3.30.70.100">
    <property type="match status" value="1"/>
</dbReference>
<reference evidence="2 3" key="1">
    <citation type="submission" date="2018-03" db="EMBL/GenBank/DDBJ databases">
        <title>Genomic Encyclopedia of Type Strains, Phase III (KMG-III): the genomes of soil and plant-associated and newly described type strains.</title>
        <authorList>
            <person name="Whitman W."/>
        </authorList>
    </citation>
    <scope>NUCLEOTIDE SEQUENCE [LARGE SCALE GENOMIC DNA]</scope>
    <source>
        <strain evidence="2 3">CGMCC 1.07653</strain>
    </source>
</reference>
<dbReference type="SUPFAM" id="SSF54909">
    <property type="entry name" value="Dimeric alpha+beta barrel"/>
    <property type="match status" value="1"/>
</dbReference>
<dbReference type="Proteomes" id="UP000242310">
    <property type="component" value="Unassembled WGS sequence"/>
</dbReference>
<evidence type="ECO:0000313" key="2">
    <source>
        <dbReference type="EMBL" id="PSL44412.1"/>
    </source>
</evidence>